<protein>
    <submittedName>
        <fullName evidence="1">Uncharacterized protein</fullName>
    </submittedName>
</protein>
<reference evidence="1" key="2">
    <citation type="submission" date="2021-02" db="EMBL/GenBank/DDBJ databases">
        <title>Aspergillus chevalieri M1 genome sequence.</title>
        <authorList>
            <person name="Kadooka C."/>
            <person name="Mori K."/>
            <person name="Futagami T."/>
        </authorList>
    </citation>
    <scope>NUCLEOTIDE SEQUENCE</scope>
    <source>
        <strain evidence="1">M1</strain>
    </source>
</reference>
<reference evidence="1" key="1">
    <citation type="submission" date="2021-01" db="EMBL/GenBank/DDBJ databases">
        <authorList>
            <consortium name="Aspergillus chevalieri M1 genome sequencing consortium"/>
            <person name="Kazuki M."/>
            <person name="Futagami T."/>
        </authorList>
    </citation>
    <scope>NUCLEOTIDE SEQUENCE</scope>
    <source>
        <strain evidence="1">M1</strain>
    </source>
</reference>
<organism evidence="1 2">
    <name type="scientific">Aspergillus chevalieri</name>
    <name type="common">Eurotium chevalieri</name>
    <dbReference type="NCBI Taxonomy" id="182096"/>
    <lineage>
        <taxon>Eukaryota</taxon>
        <taxon>Fungi</taxon>
        <taxon>Dikarya</taxon>
        <taxon>Ascomycota</taxon>
        <taxon>Pezizomycotina</taxon>
        <taxon>Eurotiomycetes</taxon>
        <taxon>Eurotiomycetidae</taxon>
        <taxon>Eurotiales</taxon>
        <taxon>Aspergillaceae</taxon>
        <taxon>Aspergillus</taxon>
        <taxon>Aspergillus subgen. Aspergillus</taxon>
    </lineage>
</organism>
<keyword evidence="2" id="KW-1185">Reference proteome</keyword>
<dbReference type="KEGG" id="ache:ACHE_70827A"/>
<name>A0A7R7ZSS7_ASPCH</name>
<dbReference type="GeneID" id="66986342"/>
<dbReference type="EMBL" id="AP024422">
    <property type="protein sequence ID" value="BCR91984.1"/>
    <property type="molecule type" value="Genomic_DNA"/>
</dbReference>
<dbReference type="RefSeq" id="XP_043140506.1">
    <property type="nucleotide sequence ID" value="XM_043283203.1"/>
</dbReference>
<gene>
    <name evidence="1" type="ORF">ACHE_70827A</name>
</gene>
<accession>A0A7R7ZSS7</accession>
<evidence type="ECO:0000313" key="2">
    <source>
        <dbReference type="Proteomes" id="UP000637239"/>
    </source>
</evidence>
<dbReference type="Proteomes" id="UP000637239">
    <property type="component" value="Chromosome 7"/>
</dbReference>
<evidence type="ECO:0000313" key="1">
    <source>
        <dbReference type="EMBL" id="BCR91984.1"/>
    </source>
</evidence>
<proteinExistence type="predicted"/>
<sequence length="50" mass="5811">MLHKNCKGLRTCNEDTAQNITFQNVTSEEFQKIETSNALAKFRYNTKTKN</sequence>
<dbReference type="AlphaFoldDB" id="A0A7R7ZSS7"/>